<comment type="caution">
    <text evidence="2">The sequence shown here is derived from an EMBL/GenBank/DDBJ whole genome shotgun (WGS) entry which is preliminary data.</text>
</comment>
<feature type="compositionally biased region" description="Basic residues" evidence="1">
    <location>
        <begin position="99"/>
        <end position="108"/>
    </location>
</feature>
<gene>
    <name evidence="2" type="ORF">TOPH_00100</name>
</gene>
<evidence type="ECO:0000313" key="3">
    <source>
        <dbReference type="Proteomes" id="UP000036947"/>
    </source>
</evidence>
<evidence type="ECO:0000256" key="1">
    <source>
        <dbReference type="SAM" id="MobiDB-lite"/>
    </source>
</evidence>
<organism evidence="2 3">
    <name type="scientific">Tolypocladium ophioglossoides (strain CBS 100239)</name>
    <name type="common">Snaketongue truffleclub</name>
    <name type="synonym">Elaphocordyceps ophioglossoides</name>
    <dbReference type="NCBI Taxonomy" id="1163406"/>
    <lineage>
        <taxon>Eukaryota</taxon>
        <taxon>Fungi</taxon>
        <taxon>Dikarya</taxon>
        <taxon>Ascomycota</taxon>
        <taxon>Pezizomycotina</taxon>
        <taxon>Sordariomycetes</taxon>
        <taxon>Hypocreomycetidae</taxon>
        <taxon>Hypocreales</taxon>
        <taxon>Ophiocordycipitaceae</taxon>
        <taxon>Tolypocladium</taxon>
    </lineage>
</organism>
<feature type="region of interest" description="Disordered" evidence="1">
    <location>
        <begin position="69"/>
        <end position="121"/>
    </location>
</feature>
<dbReference type="OrthoDB" id="10625528at2759"/>
<feature type="non-terminal residue" evidence="2">
    <location>
        <position position="1"/>
    </location>
</feature>
<accession>A0A0L0NMC4</accession>
<sequence length="171" mass="18163">RANSATSIHRPLHSDELATNPTSSAFLLLSRVPKSSIRAGCCRSDCRNGQHQQQQLPRPAVPVLHSAAHPVPHAQARRHGPQGAAGRPRAVPPGPPAAIRRRRQRRRGAGPAGGLPRDDESDAASCCQLLHGQSTIGGQGHGAARRRCLDSGWSAATNIIQPSRATLCFRS</sequence>
<protein>
    <submittedName>
        <fullName evidence="2">Uncharacterized protein</fullName>
    </submittedName>
</protein>
<proteinExistence type="predicted"/>
<feature type="non-terminal residue" evidence="2">
    <location>
        <position position="171"/>
    </location>
</feature>
<reference evidence="2 3" key="1">
    <citation type="journal article" date="2015" name="BMC Genomics">
        <title>The genome of the truffle-parasite Tolypocladium ophioglossoides and the evolution of antifungal peptaibiotics.</title>
        <authorList>
            <person name="Quandt C.A."/>
            <person name="Bushley K.E."/>
            <person name="Spatafora J.W."/>
        </authorList>
    </citation>
    <scope>NUCLEOTIDE SEQUENCE [LARGE SCALE GENOMIC DNA]</scope>
    <source>
        <strain evidence="2 3">CBS 100239</strain>
    </source>
</reference>
<evidence type="ECO:0000313" key="2">
    <source>
        <dbReference type="EMBL" id="KND95188.1"/>
    </source>
</evidence>
<dbReference type="Proteomes" id="UP000036947">
    <property type="component" value="Unassembled WGS sequence"/>
</dbReference>
<dbReference type="EMBL" id="LFRF01000001">
    <property type="protein sequence ID" value="KND95188.1"/>
    <property type="molecule type" value="Genomic_DNA"/>
</dbReference>
<dbReference type="AlphaFoldDB" id="A0A0L0NMC4"/>
<keyword evidence="3" id="KW-1185">Reference proteome</keyword>
<name>A0A0L0NMC4_TOLOC</name>